<evidence type="ECO:0000313" key="2">
    <source>
        <dbReference type="Proteomes" id="UP000014019"/>
    </source>
</evidence>
<proteinExistence type="predicted"/>
<comment type="caution">
    <text evidence="1">The sequence shown here is derived from an EMBL/GenBank/DDBJ whole genome shotgun (WGS) entry which is preliminary data.</text>
</comment>
<dbReference type="Proteomes" id="UP000014019">
    <property type="component" value="Unassembled WGS sequence"/>
</dbReference>
<evidence type="ECO:0000313" key="1">
    <source>
        <dbReference type="EMBL" id="EOP72011.1"/>
    </source>
</evidence>
<accession>R8QLP0</accession>
<dbReference type="AlphaFoldDB" id="R8QLP0"/>
<protein>
    <recommendedName>
        <fullName evidence="3">Group-specific protein</fullName>
    </recommendedName>
</protein>
<organism evidence="1 2">
    <name type="scientific">Bacillus cereus VD118</name>
    <dbReference type="NCBI Taxonomy" id="1053231"/>
    <lineage>
        <taxon>Bacteria</taxon>
        <taxon>Bacillati</taxon>
        <taxon>Bacillota</taxon>
        <taxon>Bacilli</taxon>
        <taxon>Bacillales</taxon>
        <taxon>Bacillaceae</taxon>
        <taxon>Bacillus</taxon>
        <taxon>Bacillus cereus group</taxon>
    </lineage>
</organism>
<reference evidence="1 2" key="1">
    <citation type="submission" date="2012-12" db="EMBL/GenBank/DDBJ databases">
        <title>The Genome Sequence of Bacillus cereus VD118.</title>
        <authorList>
            <consortium name="The Broad Institute Genome Sequencing Platform"/>
            <consortium name="The Broad Institute Genome Sequencing Center for Infectious Disease"/>
            <person name="Feldgarden M."/>
            <person name="Van der Auwera G.A."/>
            <person name="Mahillon J."/>
            <person name="Duprez V."/>
            <person name="Timmery S."/>
            <person name="Mattelet C."/>
            <person name="Dierick K."/>
            <person name="Sun M."/>
            <person name="Yu Z."/>
            <person name="Zhu L."/>
            <person name="Hu X."/>
            <person name="Shank E.B."/>
            <person name="Swiecicka I."/>
            <person name="Hansen B.M."/>
            <person name="Andrup L."/>
            <person name="Walker B."/>
            <person name="Young S.K."/>
            <person name="Zeng Q."/>
            <person name="Gargeya S."/>
            <person name="Fitzgerald M."/>
            <person name="Haas B."/>
            <person name="Abouelleil A."/>
            <person name="Alvarado L."/>
            <person name="Arachchi H.M."/>
            <person name="Berlin A.M."/>
            <person name="Chapman S.B."/>
            <person name="Dewar J."/>
            <person name="Goldberg J."/>
            <person name="Griggs A."/>
            <person name="Gujja S."/>
            <person name="Hansen M."/>
            <person name="Howarth C."/>
            <person name="Imamovic A."/>
            <person name="Larimer J."/>
            <person name="McCowan C."/>
            <person name="Murphy C."/>
            <person name="Neiman D."/>
            <person name="Pearson M."/>
            <person name="Priest M."/>
            <person name="Roberts A."/>
            <person name="Saif S."/>
            <person name="Shea T."/>
            <person name="Sisk P."/>
            <person name="Sykes S."/>
            <person name="Wortman J."/>
            <person name="Nusbaum C."/>
            <person name="Birren B."/>
        </authorList>
    </citation>
    <scope>NUCLEOTIDE SEQUENCE [LARGE SCALE GENOMIC DNA]</scope>
    <source>
        <strain evidence="1 2">VD118</strain>
    </source>
</reference>
<dbReference type="HOGENOM" id="CLU_199519_0_0_9"/>
<evidence type="ECO:0008006" key="3">
    <source>
        <dbReference type="Google" id="ProtNLM"/>
    </source>
</evidence>
<sequence length="78" mass="9154">MVRKTFKMRVSRNRTISIDGSILDVDVTHDEFLQEFVEWVDSKGWSFMGMTDEITPEEASQKLIDSLIDEKDKKDKKE</sequence>
<name>R8QLP0_BACCE</name>
<dbReference type="EMBL" id="AHEZ01000039">
    <property type="protein sequence ID" value="EOP72011.1"/>
    <property type="molecule type" value="Genomic_DNA"/>
</dbReference>
<dbReference type="PATRIC" id="fig|1053231.3.peg.1470"/>
<gene>
    <name evidence="1" type="ORF">IIQ_00278</name>
</gene>
<dbReference type="RefSeq" id="WP_016104221.1">
    <property type="nucleotide sequence ID" value="NZ_KB976798.1"/>
</dbReference>